<dbReference type="AlphaFoldDB" id="A0A0H3D5K1"/>
<dbReference type="OrthoDB" id="152349at2"/>
<dbReference type="HOGENOM" id="CLU_085015_0_0_11"/>
<dbReference type="Proteomes" id="UP000000328">
    <property type="component" value="Chromosome"/>
</dbReference>
<gene>
    <name evidence="1" type="ordered locus">AMED_3783</name>
</gene>
<sequence length="204" mass="22162">MSVGTGATHPAFARDRRSARPERCELCGTPVAARHGHVVDTGRRGLLCACRACFLLFTRCPAGEVRYRAVPERYLWDPRRPIAGLDWHGLGIPARFAFFIPCGTRVTAFQPGPAGVAETALPPGLWTQLAAEHPLLATAEPDVEAIVVRGGERGTDCFLVPVDVGYRLAGAVRRYWTGGDGGPELHERVGELFAEIGQRARPLR</sequence>
<accession>A0A0H3D5K1</accession>
<dbReference type="eggNOG" id="ENOG50313MT">
    <property type="taxonomic scope" value="Bacteria"/>
</dbReference>
<evidence type="ECO:0000313" key="1">
    <source>
        <dbReference type="EMBL" id="ADJ45562.1"/>
    </source>
</evidence>
<dbReference type="KEGG" id="amd:AMED_3783"/>
<dbReference type="EMBL" id="CP002000">
    <property type="protein sequence ID" value="ADJ45562.1"/>
    <property type="molecule type" value="Genomic_DNA"/>
</dbReference>
<proteinExistence type="predicted"/>
<name>A0A0H3D5K1_AMYMU</name>
<evidence type="ECO:0000313" key="2">
    <source>
        <dbReference type="Proteomes" id="UP000000328"/>
    </source>
</evidence>
<reference evidence="1 2" key="1">
    <citation type="journal article" date="2010" name="Cell Res.">
        <title>Complete genome sequence of the rifamycin SV-producing Amycolatopsis mediterranei U32 revealed its genetic characteristics in phylogeny and metabolism.</title>
        <authorList>
            <person name="Zhao W."/>
            <person name="Zhong Y."/>
            <person name="Yuan H."/>
            <person name="Wang J."/>
            <person name="Zheng H."/>
            <person name="Wang Y."/>
            <person name="Cen X."/>
            <person name="Xu F."/>
            <person name="Bai J."/>
            <person name="Han X."/>
            <person name="Lu G."/>
            <person name="Zhu Y."/>
            <person name="Shao Z."/>
            <person name="Yan H."/>
            <person name="Li C."/>
            <person name="Peng N."/>
            <person name="Zhang Z."/>
            <person name="Zhang Y."/>
            <person name="Lin W."/>
            <person name="Fan Y."/>
            <person name="Qin Z."/>
            <person name="Hu Y."/>
            <person name="Zhu B."/>
            <person name="Wang S."/>
            <person name="Ding X."/>
            <person name="Zhao G.P."/>
        </authorList>
    </citation>
    <scope>NUCLEOTIDE SEQUENCE [LARGE SCALE GENOMIC DNA]</scope>
    <source>
        <strain evidence="2">U-32</strain>
    </source>
</reference>
<dbReference type="PATRIC" id="fig|749927.5.peg.3912"/>
<dbReference type="Pfam" id="PF19372">
    <property type="entry name" value="DUF5947"/>
    <property type="match status" value="1"/>
</dbReference>
<protein>
    <submittedName>
        <fullName evidence="1">Uncharacterized protein</fullName>
    </submittedName>
</protein>
<dbReference type="RefSeq" id="WP_013225634.1">
    <property type="nucleotide sequence ID" value="NC_014318.1"/>
</dbReference>
<organism evidence="1 2">
    <name type="scientific">Amycolatopsis mediterranei (strain U-32)</name>
    <dbReference type="NCBI Taxonomy" id="749927"/>
    <lineage>
        <taxon>Bacteria</taxon>
        <taxon>Bacillati</taxon>
        <taxon>Actinomycetota</taxon>
        <taxon>Actinomycetes</taxon>
        <taxon>Pseudonocardiales</taxon>
        <taxon>Pseudonocardiaceae</taxon>
        <taxon>Amycolatopsis</taxon>
    </lineage>
</organism>
<dbReference type="GeneID" id="92871526"/>
<dbReference type="InterPro" id="IPR045991">
    <property type="entry name" value="DUF5947"/>
</dbReference>